<dbReference type="SUPFAM" id="SSF52058">
    <property type="entry name" value="L domain-like"/>
    <property type="match status" value="1"/>
</dbReference>
<protein>
    <submittedName>
        <fullName evidence="2">Leucine rich repeat-containing protein</fullName>
    </submittedName>
</protein>
<dbReference type="InterPro" id="IPR026906">
    <property type="entry name" value="LRR_5"/>
</dbReference>
<name>A0A1G6AGI5_EUBOX</name>
<feature type="signal peptide" evidence="1">
    <location>
        <begin position="1"/>
        <end position="26"/>
    </location>
</feature>
<keyword evidence="3" id="KW-1185">Reference proteome</keyword>
<dbReference type="InterPro" id="IPR053139">
    <property type="entry name" value="Surface_bspA-like"/>
</dbReference>
<sequence>MNPKKRLKKNLALMLAVIAMIGGSLGVVEQGADKVYASDTLSLSWESEDIVPENNTLTKDEITVEFSGDTDEDNWTGNVLSNTSGTFTFTAPNYEAFEKIEVYATVEGSYEITGENEDSWMLQSGYYEWSGDVSGSVVMHCMACEDSEFTINCVKFYFDEDSVNEQVKNVVTLINSIGDVTYSAQCYQLITAASTAYAALSASDQALISDATYQILTDAKAAYEKALKNTMVMVKVSKNYYTLLNESKKTVAIVGTDKTGTLTIPDTITVAGFTYKVTQISPGAFAKNNKIKKVVIGSNVVKIGKNAFYKCENLKKVVIGANVESIKAKAFYQCTNLKKLTIYSKKLLAKNIATKAFKKTYSKMTITVPKGKKAAYKKMLRKKGITAKATFKV</sequence>
<keyword evidence="1" id="KW-0732">Signal</keyword>
<proteinExistence type="predicted"/>
<organism evidence="2 3">
    <name type="scientific">Eubacterium oxidoreducens</name>
    <dbReference type="NCBI Taxonomy" id="1732"/>
    <lineage>
        <taxon>Bacteria</taxon>
        <taxon>Bacillati</taxon>
        <taxon>Bacillota</taxon>
        <taxon>Clostridia</taxon>
        <taxon>Eubacteriales</taxon>
        <taxon>Eubacteriaceae</taxon>
        <taxon>Eubacterium</taxon>
    </lineage>
</organism>
<dbReference type="AlphaFoldDB" id="A0A1G6AGI5"/>
<dbReference type="Pfam" id="PF13306">
    <property type="entry name" value="LRR_5"/>
    <property type="match status" value="1"/>
</dbReference>
<gene>
    <name evidence="2" type="ORF">SAMN02910417_00564</name>
</gene>
<evidence type="ECO:0000256" key="1">
    <source>
        <dbReference type="SAM" id="SignalP"/>
    </source>
</evidence>
<reference evidence="2 3" key="1">
    <citation type="submission" date="2016-10" db="EMBL/GenBank/DDBJ databases">
        <authorList>
            <person name="de Groot N.N."/>
        </authorList>
    </citation>
    <scope>NUCLEOTIDE SEQUENCE [LARGE SCALE GENOMIC DNA]</scope>
    <source>
        <strain evidence="2 3">DSM 3217</strain>
    </source>
</reference>
<accession>A0A1G6AGI5</accession>
<dbReference type="Gene3D" id="3.80.10.10">
    <property type="entry name" value="Ribonuclease Inhibitor"/>
    <property type="match status" value="1"/>
</dbReference>
<dbReference type="STRING" id="1732.SAMN02910417_00564"/>
<dbReference type="PANTHER" id="PTHR45661">
    <property type="entry name" value="SURFACE ANTIGEN"/>
    <property type="match status" value="1"/>
</dbReference>
<dbReference type="EMBL" id="FMXR01000005">
    <property type="protein sequence ID" value="SDB07551.1"/>
    <property type="molecule type" value="Genomic_DNA"/>
</dbReference>
<dbReference type="OrthoDB" id="1771446at2"/>
<dbReference type="PANTHER" id="PTHR45661:SF3">
    <property type="entry name" value="IG-LIKE DOMAIN-CONTAINING PROTEIN"/>
    <property type="match status" value="1"/>
</dbReference>
<feature type="chain" id="PRO_5038991676" evidence="1">
    <location>
        <begin position="27"/>
        <end position="393"/>
    </location>
</feature>
<evidence type="ECO:0000313" key="2">
    <source>
        <dbReference type="EMBL" id="SDB07551.1"/>
    </source>
</evidence>
<dbReference type="InterPro" id="IPR032675">
    <property type="entry name" value="LRR_dom_sf"/>
</dbReference>
<evidence type="ECO:0000313" key="3">
    <source>
        <dbReference type="Proteomes" id="UP000199228"/>
    </source>
</evidence>
<dbReference type="Proteomes" id="UP000199228">
    <property type="component" value="Unassembled WGS sequence"/>
</dbReference>
<dbReference type="RefSeq" id="WP_090171970.1">
    <property type="nucleotide sequence ID" value="NZ_FMXR01000005.1"/>
</dbReference>